<evidence type="ECO:0000259" key="1">
    <source>
        <dbReference type="Pfam" id="PF00534"/>
    </source>
</evidence>
<protein>
    <submittedName>
        <fullName evidence="3">Glycosyltransferase</fullName>
        <ecNumber evidence="3">2.4.-.-</ecNumber>
    </submittedName>
</protein>
<comment type="caution">
    <text evidence="3">The sequence shown here is derived from an EMBL/GenBank/DDBJ whole genome shotgun (WGS) entry which is preliminary data.</text>
</comment>
<dbReference type="Gene3D" id="3.40.50.2000">
    <property type="entry name" value="Glycogen Phosphorylase B"/>
    <property type="match status" value="3"/>
</dbReference>
<proteinExistence type="predicted"/>
<dbReference type="PANTHER" id="PTHR12526">
    <property type="entry name" value="GLYCOSYLTRANSFERASE"/>
    <property type="match status" value="1"/>
</dbReference>
<sequence>MITHFLNKVKKVSSNYKNLSEIKFPDMEYYFISGSIPFDFGGLTKSLLLRMKMFGELSVQSTFLTYKFDPNFKFKLDQIIHQKMIDKSQSSILNMIDDYIIPNSGIKRIYVEFAVGKKVTNINNVDIIESNEIRIQKYANFPALIQYVDVLNEAGNIIKREEYSMEGVLCRVLHYFPGGEAPFHEEYVKNYNEIYLEKMFNTFRKNNPTININWYSHNGIKSFNRKTSLRQYWIEYLQKSNNQKKFFLVDSRHQDAHLFRVKKDTNSYYGAFVHSSHYANTKFKLQKRFEELCKNVALENMDCVFFITEDQKKDFENFLGKQNCFYFTPHTHKEDFNPELLRDGVDHNKAVIISRLSKEKNITDAIKAFKIVVNQLPHVRLEIFGSGEEEDKLRHQINSLNLEKHVLLKGFTRDPDKEFKKAKFSISTSHAEGLSLSILESIYNYCPVVSYDFDYGPNDLVHDGKNGYLVKQYDIEELAERMVSLYQEKSKYSKMVKNCRSIAEKYSHNSYYLHWEKALTDVVYKRTEVEKINKILKKIRCNINDAVVDQNRLVLLFDWNLKDIDLNKYTIEIVGLDRRHGAELITYRLTDNQVKFNLLDEELKRKLKLYDTEYIDFYLKIRNDDHIKSLKRISVNKDVDLEKVNHAMSYATINGNYSWKVTH</sequence>
<dbReference type="InterPro" id="IPR001296">
    <property type="entry name" value="Glyco_trans_1"/>
</dbReference>
<feature type="domain" description="Glycosyl transferase family 1" evidence="1">
    <location>
        <begin position="346"/>
        <end position="500"/>
    </location>
</feature>
<keyword evidence="3" id="KW-0328">Glycosyltransferase</keyword>
<dbReference type="RefSeq" id="WP_350384947.1">
    <property type="nucleotide sequence ID" value="NZ_JBEOME010000001.1"/>
</dbReference>
<keyword evidence="4" id="KW-1185">Reference proteome</keyword>
<dbReference type="EMBL" id="JBEOME010000001">
    <property type="protein sequence ID" value="MER3120082.1"/>
    <property type="molecule type" value="Genomic_DNA"/>
</dbReference>
<dbReference type="GO" id="GO:0016757">
    <property type="term" value="F:glycosyltransferase activity"/>
    <property type="evidence" value="ECO:0007669"/>
    <property type="project" value="UniProtKB-KW"/>
</dbReference>
<evidence type="ECO:0000259" key="2">
    <source>
        <dbReference type="Pfam" id="PF09318"/>
    </source>
</evidence>
<dbReference type="PANTHER" id="PTHR12526:SF630">
    <property type="entry name" value="GLYCOSYLTRANSFERASE"/>
    <property type="match status" value="1"/>
</dbReference>
<organism evidence="3 4">
    <name type="scientific">Bacillus altitudinis</name>
    <dbReference type="NCBI Taxonomy" id="293387"/>
    <lineage>
        <taxon>Bacteria</taxon>
        <taxon>Bacillati</taxon>
        <taxon>Bacillota</taxon>
        <taxon>Bacilli</taxon>
        <taxon>Bacillales</taxon>
        <taxon>Bacillaceae</taxon>
        <taxon>Bacillus</taxon>
    </lineage>
</organism>
<dbReference type="SUPFAM" id="SSF53756">
    <property type="entry name" value="UDP-Glycosyltransferase/glycogen phosphorylase"/>
    <property type="match status" value="1"/>
</dbReference>
<name>A0ABV1S0L5_BACAB</name>
<reference evidence="3 4" key="1">
    <citation type="submission" date="2024-06" db="EMBL/GenBank/DDBJ databases">
        <title>Construction of an artificial bacterial consortium using nitrogen cycle bacteria from Cuatro Cienegas Basin and a mangrove forest.</title>
        <authorList>
            <person name="Aguilera-Najera D."/>
            <person name="Marquez-Cianci L."/>
            <person name="Martinez-Perez E."/>
            <person name="Rosas-Barrera M."/>
            <person name="Rodriguez-Cruz U.E."/>
            <person name="Tapia-Lopez R."/>
            <person name="Eguiarte L.E."/>
            <person name="Souza-Saldivar V."/>
        </authorList>
    </citation>
    <scope>NUCLEOTIDE SEQUENCE [LARGE SCALE GENOMIC DNA]</scope>
    <source>
        <strain evidence="3 4">S14-15</strain>
    </source>
</reference>
<dbReference type="Pfam" id="PF00534">
    <property type="entry name" value="Glycos_transf_1"/>
    <property type="match status" value="1"/>
</dbReference>
<dbReference type="EC" id="2.4.-.-" evidence="3"/>
<gene>
    <name evidence="3" type="ORF">ABQG71_02635</name>
</gene>
<accession>A0ABV1S0L5</accession>
<evidence type="ECO:0000313" key="3">
    <source>
        <dbReference type="EMBL" id="MER3120082.1"/>
    </source>
</evidence>
<dbReference type="Pfam" id="PF09318">
    <property type="entry name" value="Glyco_trans_A_1"/>
    <property type="match status" value="1"/>
</dbReference>
<feature type="domain" description="Glycosyl transferase 1" evidence="2">
    <location>
        <begin position="30"/>
        <end position="216"/>
    </location>
</feature>
<dbReference type="InterPro" id="IPR015397">
    <property type="entry name" value="Glyco_trans_A_1"/>
</dbReference>
<dbReference type="Proteomes" id="UP001467674">
    <property type="component" value="Unassembled WGS sequence"/>
</dbReference>
<evidence type="ECO:0000313" key="4">
    <source>
        <dbReference type="Proteomes" id="UP001467674"/>
    </source>
</evidence>
<keyword evidence="3" id="KW-0808">Transferase</keyword>